<evidence type="ECO:0000313" key="3">
    <source>
        <dbReference type="EMBL" id="BCM86391.1"/>
    </source>
</evidence>
<evidence type="ECO:0000256" key="1">
    <source>
        <dbReference type="SAM" id="MobiDB-lite"/>
    </source>
</evidence>
<evidence type="ECO:0000256" key="2">
    <source>
        <dbReference type="SAM" id="SignalP"/>
    </source>
</evidence>
<reference evidence="3" key="1">
    <citation type="submission" date="2020-11" db="EMBL/GenBank/DDBJ databases">
        <title>Complete genome sequence of a novel pathogenic Methylobacterium strain isolated from rice in Vietnam.</title>
        <authorList>
            <person name="Lai K."/>
            <person name="Okazaki S."/>
            <person name="Higashi K."/>
            <person name="Mori H."/>
            <person name="Toyoda A."/>
            <person name="Kurokawa K."/>
        </authorList>
    </citation>
    <scope>NUCLEOTIDE SEQUENCE</scope>
    <source>
        <strain evidence="3">VL1</strain>
    </source>
</reference>
<proteinExistence type="predicted"/>
<dbReference type="Proteomes" id="UP000663508">
    <property type="component" value="Chromosome"/>
</dbReference>
<feature type="chain" id="PRO_5034653796" evidence="2">
    <location>
        <begin position="28"/>
        <end position="151"/>
    </location>
</feature>
<feature type="compositionally biased region" description="Low complexity" evidence="1">
    <location>
        <begin position="140"/>
        <end position="151"/>
    </location>
</feature>
<organism evidence="3 4">
    <name type="scientific">Methylobacterium indicum</name>
    <dbReference type="NCBI Taxonomy" id="1775910"/>
    <lineage>
        <taxon>Bacteria</taxon>
        <taxon>Pseudomonadati</taxon>
        <taxon>Pseudomonadota</taxon>
        <taxon>Alphaproteobacteria</taxon>
        <taxon>Hyphomicrobiales</taxon>
        <taxon>Methylobacteriaceae</taxon>
        <taxon>Methylobacterium</taxon>
    </lineage>
</organism>
<feature type="region of interest" description="Disordered" evidence="1">
    <location>
        <begin position="127"/>
        <end position="151"/>
    </location>
</feature>
<dbReference type="OrthoDB" id="8446710at2"/>
<dbReference type="KEGG" id="mind:mvi_48520"/>
<protein>
    <submittedName>
        <fullName evidence="3">Uncharacterized protein</fullName>
    </submittedName>
</protein>
<name>A0A8H9C8X3_9HYPH</name>
<dbReference type="AlphaFoldDB" id="A0A8H9C8X3"/>
<evidence type="ECO:0000313" key="4">
    <source>
        <dbReference type="Proteomes" id="UP000663508"/>
    </source>
</evidence>
<dbReference type="EMBL" id="AP024145">
    <property type="protein sequence ID" value="BCM86391.1"/>
    <property type="molecule type" value="Genomic_DNA"/>
</dbReference>
<accession>A0A8H9C8X3</accession>
<gene>
    <name evidence="3" type="ORF">mvi_48520</name>
</gene>
<keyword evidence="2" id="KW-0732">Signal</keyword>
<sequence>MMRALLYGAICTLAAVELAAAAHPAAAAPASRAEHRRAALAPLEQAATDCFAETIGNNPAALAHARAGRWYEAAGVIGFLCRPEVDAMTKARDHLEGRGAGGRYFTGPYTRHLGEQLARRLEPLLTTKTVATAEPRPDSEAPGAAAPAGEP</sequence>
<feature type="signal peptide" evidence="2">
    <location>
        <begin position="1"/>
        <end position="27"/>
    </location>
</feature>